<dbReference type="InterPro" id="IPR019734">
    <property type="entry name" value="TPR_rpt"/>
</dbReference>
<dbReference type="GO" id="GO:0055087">
    <property type="term" value="C:Ski complex"/>
    <property type="evidence" value="ECO:0007669"/>
    <property type="project" value="InterPro"/>
</dbReference>
<proteinExistence type="predicted"/>
<name>A0A3M7PMR2_BRAPC</name>
<dbReference type="SUPFAM" id="SSF81901">
    <property type="entry name" value="HCP-like"/>
    <property type="match status" value="1"/>
</dbReference>
<evidence type="ECO:0000256" key="2">
    <source>
        <dbReference type="ARBA" id="ARBA00022803"/>
    </source>
</evidence>
<keyword evidence="1" id="KW-0677">Repeat</keyword>
<gene>
    <name evidence="4" type="ORF">BpHYR1_038208</name>
</gene>
<reference evidence="4 5" key="1">
    <citation type="journal article" date="2018" name="Sci. Rep.">
        <title>Genomic signatures of local adaptation to the degree of environmental predictability in rotifers.</title>
        <authorList>
            <person name="Franch-Gras L."/>
            <person name="Hahn C."/>
            <person name="Garcia-Roger E.M."/>
            <person name="Carmona M.J."/>
            <person name="Serra M."/>
            <person name="Gomez A."/>
        </authorList>
    </citation>
    <scope>NUCLEOTIDE SEQUENCE [LARGE SCALE GENOMIC DNA]</scope>
    <source>
        <strain evidence="4">HYR1</strain>
    </source>
</reference>
<comment type="caution">
    <text evidence="4">The sequence shown here is derived from an EMBL/GenBank/DDBJ whole genome shotgun (WGS) entry which is preliminary data.</text>
</comment>
<evidence type="ECO:0000256" key="1">
    <source>
        <dbReference type="ARBA" id="ARBA00022737"/>
    </source>
</evidence>
<dbReference type="InterPro" id="IPR039226">
    <property type="entry name" value="Ski3/TTC37"/>
</dbReference>
<dbReference type="GO" id="GO:0006401">
    <property type="term" value="P:RNA catabolic process"/>
    <property type="evidence" value="ECO:0007669"/>
    <property type="project" value="InterPro"/>
</dbReference>
<feature type="repeat" description="TPR" evidence="3">
    <location>
        <begin position="271"/>
        <end position="304"/>
    </location>
</feature>
<dbReference type="AlphaFoldDB" id="A0A3M7PMR2"/>
<dbReference type="SMART" id="SM00028">
    <property type="entry name" value="TPR"/>
    <property type="match status" value="6"/>
</dbReference>
<keyword evidence="2 3" id="KW-0802">TPR repeat</keyword>
<dbReference type="SUPFAM" id="SSF48452">
    <property type="entry name" value="TPR-like"/>
    <property type="match status" value="3"/>
</dbReference>
<dbReference type="STRING" id="10195.A0A3M7PMR2"/>
<organism evidence="4 5">
    <name type="scientific">Brachionus plicatilis</name>
    <name type="common">Marine rotifer</name>
    <name type="synonym">Brachionus muelleri</name>
    <dbReference type="NCBI Taxonomy" id="10195"/>
    <lineage>
        <taxon>Eukaryota</taxon>
        <taxon>Metazoa</taxon>
        <taxon>Spiralia</taxon>
        <taxon>Gnathifera</taxon>
        <taxon>Rotifera</taxon>
        <taxon>Eurotatoria</taxon>
        <taxon>Monogononta</taxon>
        <taxon>Pseudotrocha</taxon>
        <taxon>Ploima</taxon>
        <taxon>Brachionidae</taxon>
        <taxon>Brachionus</taxon>
    </lineage>
</organism>
<dbReference type="PANTHER" id="PTHR15704">
    <property type="entry name" value="SUPERKILLER 3 PROTEIN-RELATED"/>
    <property type="match status" value="1"/>
</dbReference>
<accession>A0A3M7PMR2</accession>
<sequence length="743" mass="86074">MWECLADAYLNRGSLTAALKSFNKVIELNPESSYAYYQIARIKQTLNLYEQARIDYFAVLNKIPNDVPTFKGLGETYFLMAKENVKNSTDNRYLEYIEMSIKYLTKAICIRKDLCCVWKILGDCCNMVRFYPKSDPIIPIPTCILKKKFSIPDTETTIVTNQELFKLAEESYMICCKLRPDCGSYYYDLSLSYLFQYRSLSMNIQSMSEKANLTLLINKSKECLITAVNLDPSSHLFWNNLGILYAFTEINKPHLAQHCFLKSIKIDESDAVTWTNLGVFYLLVDENKKAHECFKKSQALDPEYGVAWIGQAFIAETVNMEECIDLYRHAVELGLHTEAFYGYARIVCKISNDPALKNDTIYKDYIQFLNAIPLSSDCLIKYCDRVVNNVDAFYLSGVLLEKLHLPLTAMKYYEKVFELIDDDENEVCLQSRRGYARLLSSQKQYEAAFNQYKQIDVKNSVEDIFSLAKFFYNMGKFQKCAQIFESALNVCTENEKSIVYTAMGMAISKYNIQEAISCFFKSFQCKVKCIQSLFALCSIGLLKSDKALISAVFKELDTISDLKYRFDILKLKSVYYCLEKDFDKAIRWVSKYVHEYPAETRGWIELCLCLKRSKNYDLALLIGKIIFATSSQANLAFYECVQYLLLQKLIQNRCKDPSGYLLKMFQKTLHMFPDNMTIVIHFIWLSYDSLLDKAKAKINTKLGRKQRENFETDIEINDIDGLVIQMAYLRQLSKIQKDMFPLP</sequence>
<dbReference type="InterPro" id="IPR011990">
    <property type="entry name" value="TPR-like_helical_dom_sf"/>
</dbReference>
<keyword evidence="5" id="KW-1185">Reference proteome</keyword>
<dbReference type="EMBL" id="REGN01009771">
    <property type="protein sequence ID" value="RNA00402.1"/>
    <property type="molecule type" value="Genomic_DNA"/>
</dbReference>
<feature type="repeat" description="TPR" evidence="3">
    <location>
        <begin position="1"/>
        <end position="32"/>
    </location>
</feature>
<protein>
    <submittedName>
        <fullName evidence="4">Tetratricopeptide repeat 37</fullName>
    </submittedName>
</protein>
<dbReference type="Proteomes" id="UP000276133">
    <property type="component" value="Unassembled WGS sequence"/>
</dbReference>
<dbReference type="PANTHER" id="PTHR15704:SF7">
    <property type="entry name" value="SUPERKILLER COMPLEX PROTEIN 3"/>
    <property type="match status" value="1"/>
</dbReference>
<dbReference type="Pfam" id="PF13181">
    <property type="entry name" value="TPR_8"/>
    <property type="match status" value="1"/>
</dbReference>
<dbReference type="PROSITE" id="PS50005">
    <property type="entry name" value="TPR"/>
    <property type="match status" value="2"/>
</dbReference>
<evidence type="ECO:0000313" key="4">
    <source>
        <dbReference type="EMBL" id="RNA00402.1"/>
    </source>
</evidence>
<evidence type="ECO:0000256" key="3">
    <source>
        <dbReference type="PROSITE-ProRule" id="PRU00339"/>
    </source>
</evidence>
<evidence type="ECO:0000313" key="5">
    <source>
        <dbReference type="Proteomes" id="UP000276133"/>
    </source>
</evidence>
<dbReference type="Gene3D" id="1.25.40.10">
    <property type="entry name" value="Tetratricopeptide repeat domain"/>
    <property type="match status" value="4"/>
</dbReference>
<dbReference type="OrthoDB" id="421075at2759"/>